<sequence length="127" mass="14061">MEFNNEKVPRPMNPPAYSEFPPEKTTMQMPSVVISPPLIQTNTPVIVPVVVGRQMGPKPASLSCPSCHAQITTRVERKTTTKTHLFALLLCFLGCWCCVCVPYCMDSCQNADHYCPSCNAYIGSYSN</sequence>
<feature type="domain" description="LITAF" evidence="9">
    <location>
        <begin position="41"/>
        <end position="127"/>
    </location>
</feature>
<dbReference type="PANTHER" id="PTHR23292:SF14">
    <property type="entry name" value="FI16615P1-RELATED"/>
    <property type="match status" value="1"/>
</dbReference>
<gene>
    <name evidence="10" type="ORF">APLA_LOCUS15694</name>
</gene>
<keyword evidence="8" id="KW-1133">Transmembrane helix</keyword>
<keyword evidence="7 8" id="KW-0472">Membrane</keyword>
<evidence type="ECO:0000256" key="1">
    <source>
        <dbReference type="ARBA" id="ARBA00004414"/>
    </source>
</evidence>
<dbReference type="Pfam" id="PF10601">
    <property type="entry name" value="zf-LITAF-like"/>
    <property type="match status" value="1"/>
</dbReference>
<evidence type="ECO:0000313" key="10">
    <source>
        <dbReference type="EMBL" id="CAB3256672.1"/>
    </source>
</evidence>
<dbReference type="AlphaFoldDB" id="A0A8S1BAR2"/>
<dbReference type="Proteomes" id="UP000494256">
    <property type="component" value="Unassembled WGS sequence"/>
</dbReference>
<evidence type="ECO:0000256" key="3">
    <source>
        <dbReference type="ARBA" id="ARBA00004630"/>
    </source>
</evidence>
<accession>A0A8S1BAR2</accession>
<dbReference type="GO" id="GO:0031902">
    <property type="term" value="C:late endosome membrane"/>
    <property type="evidence" value="ECO:0007669"/>
    <property type="project" value="UniProtKB-SubCell"/>
</dbReference>
<evidence type="ECO:0000313" key="11">
    <source>
        <dbReference type="Proteomes" id="UP000494256"/>
    </source>
</evidence>
<dbReference type="PANTHER" id="PTHR23292">
    <property type="entry name" value="LIPOPOLYSACCHARIDE-INDUCED TUMOR NECROSIS FACTOR-ALPHA FACTOR"/>
    <property type="match status" value="1"/>
</dbReference>
<name>A0A8S1BAR2_ARCPL</name>
<protein>
    <recommendedName>
        <fullName evidence="9">LITAF domain-containing protein</fullName>
    </recommendedName>
</protein>
<comment type="similarity">
    <text evidence="4">Belongs to the CDIP1/LITAF family.</text>
</comment>
<feature type="transmembrane region" description="Helical" evidence="8">
    <location>
        <begin position="85"/>
        <end position="105"/>
    </location>
</feature>
<reference evidence="10 11" key="1">
    <citation type="submission" date="2020-04" db="EMBL/GenBank/DDBJ databases">
        <authorList>
            <person name="Wallbank WR R."/>
            <person name="Pardo Diaz C."/>
            <person name="Kozak K."/>
            <person name="Martin S."/>
            <person name="Jiggins C."/>
            <person name="Moest M."/>
            <person name="Warren A I."/>
            <person name="Byers J.R.P. K."/>
            <person name="Montejo-Kovacevich G."/>
            <person name="Yen C E."/>
        </authorList>
    </citation>
    <scope>NUCLEOTIDE SEQUENCE [LARGE SCALE GENOMIC DNA]</scope>
</reference>
<evidence type="ECO:0000256" key="6">
    <source>
        <dbReference type="ARBA" id="ARBA00022833"/>
    </source>
</evidence>
<dbReference type="PROSITE" id="PS51837">
    <property type="entry name" value="LITAF"/>
    <property type="match status" value="1"/>
</dbReference>
<evidence type="ECO:0000259" key="9">
    <source>
        <dbReference type="PROSITE" id="PS51837"/>
    </source>
</evidence>
<dbReference type="InterPro" id="IPR006629">
    <property type="entry name" value="LITAF"/>
</dbReference>
<keyword evidence="8" id="KW-0812">Transmembrane</keyword>
<comment type="subcellular location">
    <subcellularLocation>
        <location evidence="2">Endosome membrane</location>
        <topology evidence="2">Peripheral membrane protein</topology>
    </subcellularLocation>
    <subcellularLocation>
        <location evidence="1">Late endosome membrane</location>
    </subcellularLocation>
    <subcellularLocation>
        <location evidence="3">Lysosome membrane</location>
        <topology evidence="3">Peripheral membrane protein</topology>
        <orientation evidence="3">Cytoplasmic side</orientation>
    </subcellularLocation>
</comment>
<comment type="caution">
    <text evidence="10">The sequence shown here is derived from an EMBL/GenBank/DDBJ whole genome shotgun (WGS) entry which is preliminary data.</text>
</comment>
<dbReference type="OrthoDB" id="6346242at2759"/>
<dbReference type="GO" id="GO:0005765">
    <property type="term" value="C:lysosomal membrane"/>
    <property type="evidence" value="ECO:0007669"/>
    <property type="project" value="UniProtKB-SubCell"/>
</dbReference>
<dbReference type="InterPro" id="IPR037519">
    <property type="entry name" value="LITAF_fam"/>
</dbReference>
<proteinExistence type="inferred from homology"/>
<keyword evidence="6" id="KW-0862">Zinc</keyword>
<evidence type="ECO:0000256" key="8">
    <source>
        <dbReference type="SAM" id="Phobius"/>
    </source>
</evidence>
<evidence type="ECO:0000256" key="7">
    <source>
        <dbReference type="ARBA" id="ARBA00023136"/>
    </source>
</evidence>
<dbReference type="GO" id="GO:0008270">
    <property type="term" value="F:zinc ion binding"/>
    <property type="evidence" value="ECO:0007669"/>
    <property type="project" value="TreeGrafter"/>
</dbReference>
<organism evidence="10 11">
    <name type="scientific">Arctia plantaginis</name>
    <name type="common">Wood tiger moth</name>
    <name type="synonym">Phalaena plantaginis</name>
    <dbReference type="NCBI Taxonomy" id="874455"/>
    <lineage>
        <taxon>Eukaryota</taxon>
        <taxon>Metazoa</taxon>
        <taxon>Ecdysozoa</taxon>
        <taxon>Arthropoda</taxon>
        <taxon>Hexapoda</taxon>
        <taxon>Insecta</taxon>
        <taxon>Pterygota</taxon>
        <taxon>Neoptera</taxon>
        <taxon>Endopterygota</taxon>
        <taxon>Lepidoptera</taxon>
        <taxon>Glossata</taxon>
        <taxon>Ditrysia</taxon>
        <taxon>Noctuoidea</taxon>
        <taxon>Erebidae</taxon>
        <taxon>Arctiinae</taxon>
        <taxon>Arctia</taxon>
    </lineage>
</organism>
<keyword evidence="5" id="KW-0479">Metal-binding</keyword>
<evidence type="ECO:0000256" key="5">
    <source>
        <dbReference type="ARBA" id="ARBA00022723"/>
    </source>
</evidence>
<dbReference type="SMART" id="SM00714">
    <property type="entry name" value="LITAF"/>
    <property type="match status" value="1"/>
</dbReference>
<evidence type="ECO:0000256" key="2">
    <source>
        <dbReference type="ARBA" id="ARBA00004481"/>
    </source>
</evidence>
<dbReference type="EMBL" id="CADEBD010000494">
    <property type="protein sequence ID" value="CAB3256672.1"/>
    <property type="molecule type" value="Genomic_DNA"/>
</dbReference>
<evidence type="ECO:0000256" key="4">
    <source>
        <dbReference type="ARBA" id="ARBA00005975"/>
    </source>
</evidence>